<dbReference type="AlphaFoldDB" id="A0A7J7LRY6"/>
<proteinExistence type="inferred from homology"/>
<dbReference type="Proteomes" id="UP000541444">
    <property type="component" value="Unassembled WGS sequence"/>
</dbReference>
<dbReference type="InterPro" id="IPR013785">
    <property type="entry name" value="Aldolase_TIM"/>
</dbReference>
<dbReference type="Pfam" id="PF16499">
    <property type="entry name" value="Melibiase_2"/>
    <property type="match status" value="1"/>
</dbReference>
<evidence type="ECO:0000256" key="2">
    <source>
        <dbReference type="ARBA" id="ARBA00022801"/>
    </source>
</evidence>
<keyword evidence="4" id="KW-1133">Transmembrane helix</keyword>
<feature type="transmembrane region" description="Helical" evidence="4">
    <location>
        <begin position="174"/>
        <end position="203"/>
    </location>
</feature>
<organism evidence="6 7">
    <name type="scientific">Kingdonia uniflora</name>
    <dbReference type="NCBI Taxonomy" id="39325"/>
    <lineage>
        <taxon>Eukaryota</taxon>
        <taxon>Viridiplantae</taxon>
        <taxon>Streptophyta</taxon>
        <taxon>Embryophyta</taxon>
        <taxon>Tracheophyta</taxon>
        <taxon>Spermatophyta</taxon>
        <taxon>Magnoliopsida</taxon>
        <taxon>Ranunculales</taxon>
        <taxon>Circaeasteraceae</taxon>
        <taxon>Kingdonia</taxon>
    </lineage>
</organism>
<dbReference type="EMBL" id="JACGCM010002076">
    <property type="protein sequence ID" value="KAF6145312.1"/>
    <property type="molecule type" value="Genomic_DNA"/>
</dbReference>
<dbReference type="OrthoDB" id="5795902at2759"/>
<feature type="chain" id="PRO_5029665045" evidence="5">
    <location>
        <begin position="21"/>
        <end position="219"/>
    </location>
</feature>
<dbReference type="InterPro" id="IPR017853">
    <property type="entry name" value="GH"/>
</dbReference>
<dbReference type="GO" id="GO:0004553">
    <property type="term" value="F:hydrolase activity, hydrolyzing O-glycosyl compounds"/>
    <property type="evidence" value="ECO:0007669"/>
    <property type="project" value="InterPro"/>
</dbReference>
<protein>
    <submittedName>
        <fullName evidence="6">Uncharacterized protein</fullName>
    </submittedName>
</protein>
<dbReference type="PANTHER" id="PTHR11452:SF33">
    <property type="entry name" value="ALPHA-GALACTOSIDASE 2"/>
    <property type="match status" value="1"/>
</dbReference>
<dbReference type="Gene3D" id="2.60.40.1180">
    <property type="entry name" value="Golgi alpha-mannosidase II"/>
    <property type="match status" value="1"/>
</dbReference>
<dbReference type="Gene3D" id="3.20.20.70">
    <property type="entry name" value="Aldolase class I"/>
    <property type="match status" value="2"/>
</dbReference>
<dbReference type="InterPro" id="IPR013780">
    <property type="entry name" value="Glyco_hydro_b"/>
</dbReference>
<keyword evidence="3" id="KW-0326">Glycosidase</keyword>
<comment type="caution">
    <text evidence="6">The sequence shown here is derived from an EMBL/GenBank/DDBJ whole genome shotgun (WGS) entry which is preliminary data.</text>
</comment>
<keyword evidence="4" id="KW-0812">Transmembrane</keyword>
<name>A0A7J7LRY6_9MAGN</name>
<keyword evidence="4" id="KW-0472">Membrane</keyword>
<keyword evidence="5" id="KW-0732">Signal</keyword>
<keyword evidence="7" id="KW-1185">Reference proteome</keyword>
<dbReference type="PANTHER" id="PTHR11452">
    <property type="entry name" value="ALPHA-GALACTOSIDASE/ALPHA-N-ACETYLGALACTOSAMINIDASE"/>
    <property type="match status" value="1"/>
</dbReference>
<comment type="similarity">
    <text evidence="1">Belongs to the glycosyl hydrolase 27 family.</text>
</comment>
<dbReference type="GO" id="GO:0005975">
    <property type="term" value="P:carbohydrate metabolic process"/>
    <property type="evidence" value="ECO:0007669"/>
    <property type="project" value="InterPro"/>
</dbReference>
<keyword evidence="2" id="KW-0378">Hydrolase</keyword>
<feature type="signal peptide" evidence="5">
    <location>
        <begin position="1"/>
        <end position="20"/>
    </location>
</feature>
<accession>A0A7J7LRY6</accession>
<evidence type="ECO:0000256" key="5">
    <source>
        <dbReference type="SAM" id="SignalP"/>
    </source>
</evidence>
<evidence type="ECO:0000313" key="6">
    <source>
        <dbReference type="EMBL" id="KAF6145312.1"/>
    </source>
</evidence>
<evidence type="ECO:0000256" key="4">
    <source>
        <dbReference type="SAM" id="Phobius"/>
    </source>
</evidence>
<evidence type="ECO:0000313" key="7">
    <source>
        <dbReference type="Proteomes" id="UP000541444"/>
    </source>
</evidence>
<evidence type="ECO:0000256" key="1">
    <source>
        <dbReference type="ARBA" id="ARBA00009743"/>
    </source>
</evidence>
<dbReference type="InterPro" id="IPR002241">
    <property type="entry name" value="Glyco_hydro_27"/>
</dbReference>
<sequence>MHVISSTLFLFMYLNCYYDAATLQGNLVEKAFIFPSGMKALVFYIHSKGLKIGTYGDVGGVEDPTTWVPSLGNSWRTTGDIKDNWESMTNKADMNEAWTSYAGLGGWNDKLCVQGKKVKKIGDLEVWAGRLSGNRVVVIRWNRGSSKASISRKKLSFWLNDMVFRRSLRNGGCYLLSALLFGESIGVVGVTSLILGVVGLLLLKVNFVKENLTTIPPAD</sequence>
<evidence type="ECO:0000256" key="3">
    <source>
        <dbReference type="ARBA" id="ARBA00023295"/>
    </source>
</evidence>
<dbReference type="GO" id="GO:0009505">
    <property type="term" value="C:plant-type cell wall"/>
    <property type="evidence" value="ECO:0007669"/>
    <property type="project" value="TreeGrafter"/>
</dbReference>
<dbReference type="SUPFAM" id="SSF51011">
    <property type="entry name" value="Glycosyl hydrolase domain"/>
    <property type="match status" value="1"/>
</dbReference>
<gene>
    <name evidence="6" type="ORF">GIB67_017023</name>
</gene>
<reference evidence="6 7" key="1">
    <citation type="journal article" date="2020" name="IScience">
        <title>Genome Sequencing of the Endangered Kingdonia uniflora (Circaeasteraceae, Ranunculales) Reveals Potential Mechanisms of Evolutionary Specialization.</title>
        <authorList>
            <person name="Sun Y."/>
            <person name="Deng T."/>
            <person name="Zhang A."/>
            <person name="Moore M.J."/>
            <person name="Landis J.B."/>
            <person name="Lin N."/>
            <person name="Zhang H."/>
            <person name="Zhang X."/>
            <person name="Huang J."/>
            <person name="Zhang X."/>
            <person name="Sun H."/>
            <person name="Wang H."/>
        </authorList>
    </citation>
    <scope>NUCLEOTIDE SEQUENCE [LARGE SCALE GENOMIC DNA]</scope>
    <source>
        <strain evidence="6">TB1705</strain>
        <tissue evidence="6">Leaf</tissue>
    </source>
</reference>
<dbReference type="SUPFAM" id="SSF51445">
    <property type="entry name" value="(Trans)glycosidases"/>
    <property type="match status" value="1"/>
</dbReference>